<feature type="transmembrane region" description="Helical" evidence="6">
    <location>
        <begin position="34"/>
        <end position="52"/>
    </location>
</feature>
<keyword evidence="8" id="KW-1185">Reference proteome</keyword>
<dbReference type="RefSeq" id="WP_196122402.1">
    <property type="nucleotide sequence ID" value="NZ_JADMCD010000022.1"/>
</dbReference>
<comment type="subcellular location">
    <subcellularLocation>
        <location evidence="1">Cell membrane</location>
        <topology evidence="1">Multi-pass membrane protein</topology>
    </subcellularLocation>
</comment>
<evidence type="ECO:0000256" key="3">
    <source>
        <dbReference type="ARBA" id="ARBA00022692"/>
    </source>
</evidence>
<evidence type="ECO:0000256" key="5">
    <source>
        <dbReference type="ARBA" id="ARBA00023136"/>
    </source>
</evidence>
<reference evidence="7 8" key="1">
    <citation type="submission" date="2020-10" db="EMBL/GenBank/DDBJ databases">
        <title>Genome sequences of Pseudomonas isolates.</title>
        <authorList>
            <person name="Wessels L."/>
            <person name="Reich F."/>
            <person name="Hammerl J."/>
        </authorList>
    </citation>
    <scope>NUCLEOTIDE SEQUENCE [LARGE SCALE GENOMIC DNA]</scope>
    <source>
        <strain evidence="7 8">20-MO00624-0</strain>
    </source>
</reference>
<evidence type="ECO:0000256" key="6">
    <source>
        <dbReference type="SAM" id="Phobius"/>
    </source>
</evidence>
<gene>
    <name evidence="7" type="ORF">IRZ65_24175</name>
</gene>
<protein>
    <recommendedName>
        <fullName evidence="9">Oxidase</fullName>
    </recommendedName>
</protein>
<name>A0ABS0FTQ6_PSELU</name>
<dbReference type="InterPro" id="IPR005171">
    <property type="entry name" value="Cyt_c_oxidase_su4_prok"/>
</dbReference>
<feature type="transmembrane region" description="Helical" evidence="6">
    <location>
        <begin position="59"/>
        <end position="80"/>
    </location>
</feature>
<accession>A0ABS0FTQ6</accession>
<comment type="caution">
    <text evidence="7">The sequence shown here is derived from an EMBL/GenBank/DDBJ whole genome shotgun (WGS) entry which is preliminary data.</text>
</comment>
<evidence type="ECO:0000256" key="2">
    <source>
        <dbReference type="ARBA" id="ARBA00022475"/>
    </source>
</evidence>
<feature type="transmembrane region" description="Helical" evidence="6">
    <location>
        <begin position="7"/>
        <end position="28"/>
    </location>
</feature>
<evidence type="ECO:0000256" key="1">
    <source>
        <dbReference type="ARBA" id="ARBA00004651"/>
    </source>
</evidence>
<evidence type="ECO:0000313" key="7">
    <source>
        <dbReference type="EMBL" id="MBF8643753.1"/>
    </source>
</evidence>
<keyword evidence="3 6" id="KW-0812">Transmembrane</keyword>
<evidence type="ECO:0000313" key="8">
    <source>
        <dbReference type="Proteomes" id="UP000626180"/>
    </source>
</evidence>
<sequence>MSLSRLFLVYLGALALLSITILVSLTGLPYRGPLIMTCALGEAVLILTYFVELKDNSPLVRLFALGTTFWLLLLFSGPMIDRMTR</sequence>
<organism evidence="7 8">
    <name type="scientific">Pseudomonas luteola</name>
    <dbReference type="NCBI Taxonomy" id="47886"/>
    <lineage>
        <taxon>Bacteria</taxon>
        <taxon>Pseudomonadati</taxon>
        <taxon>Pseudomonadota</taxon>
        <taxon>Gammaproteobacteria</taxon>
        <taxon>Pseudomonadales</taxon>
        <taxon>Pseudomonadaceae</taxon>
        <taxon>Pseudomonas</taxon>
    </lineage>
</organism>
<evidence type="ECO:0000256" key="4">
    <source>
        <dbReference type="ARBA" id="ARBA00022989"/>
    </source>
</evidence>
<keyword evidence="4 6" id="KW-1133">Transmembrane helix</keyword>
<dbReference type="Proteomes" id="UP000626180">
    <property type="component" value="Unassembled WGS sequence"/>
</dbReference>
<evidence type="ECO:0008006" key="9">
    <source>
        <dbReference type="Google" id="ProtNLM"/>
    </source>
</evidence>
<dbReference type="EMBL" id="JADMCD010000022">
    <property type="protein sequence ID" value="MBF8643753.1"/>
    <property type="molecule type" value="Genomic_DNA"/>
</dbReference>
<keyword evidence="2" id="KW-1003">Cell membrane</keyword>
<proteinExistence type="predicted"/>
<keyword evidence="5 6" id="KW-0472">Membrane</keyword>
<dbReference type="Pfam" id="PF03626">
    <property type="entry name" value="COX4_pro"/>
    <property type="match status" value="1"/>
</dbReference>